<dbReference type="Pfam" id="PF23538">
    <property type="entry name" value="Teneurin_ABD"/>
    <property type="match status" value="1"/>
</dbReference>
<feature type="compositionally biased region" description="Gly residues" evidence="12">
    <location>
        <begin position="65"/>
        <end position="74"/>
    </location>
</feature>
<feature type="compositionally biased region" description="Basic and acidic residues" evidence="12">
    <location>
        <begin position="31"/>
        <end position="64"/>
    </location>
</feature>
<dbReference type="InterPro" id="IPR056820">
    <property type="entry name" value="TEN_TTR-like"/>
</dbReference>
<feature type="disulfide bond" evidence="11">
    <location>
        <begin position="840"/>
        <end position="850"/>
    </location>
</feature>
<dbReference type="SUPFAM" id="SSF49464">
    <property type="entry name" value="Carboxypeptidase regulatory domain-like"/>
    <property type="match status" value="1"/>
</dbReference>
<dbReference type="GeneID" id="106457388"/>
<dbReference type="PROSITE" id="PS00022">
    <property type="entry name" value="EGF_1"/>
    <property type="match status" value="3"/>
</dbReference>
<evidence type="ECO:0000259" key="14">
    <source>
        <dbReference type="PROSITE" id="PS50026"/>
    </source>
</evidence>
<dbReference type="PROSITE" id="PS50026">
    <property type="entry name" value="EGF_3"/>
    <property type="match status" value="1"/>
</dbReference>
<evidence type="ECO:0000256" key="3">
    <source>
        <dbReference type="ARBA" id="ARBA00009385"/>
    </source>
</evidence>
<keyword evidence="9 13" id="KW-0472">Membrane</keyword>
<dbReference type="SMART" id="SM00181">
    <property type="entry name" value="EGF"/>
    <property type="match status" value="8"/>
</dbReference>
<reference evidence="16" key="1">
    <citation type="submission" date="2025-08" db="UniProtKB">
        <authorList>
            <consortium name="RefSeq"/>
        </authorList>
    </citation>
    <scope>IDENTIFICATION</scope>
    <source>
        <tissue evidence="16">Muscle</tissue>
    </source>
</reference>
<proteinExistence type="inferred from homology"/>
<dbReference type="PANTHER" id="PTHR11219:SF69">
    <property type="entry name" value="TENEURIN-A"/>
    <property type="match status" value="1"/>
</dbReference>
<dbReference type="InterPro" id="IPR056822">
    <property type="entry name" value="TEN_NHL"/>
</dbReference>
<feature type="transmembrane region" description="Helical" evidence="13">
    <location>
        <begin position="417"/>
        <end position="441"/>
    </location>
</feature>
<evidence type="ECO:0000313" key="16">
    <source>
        <dbReference type="RefSeq" id="XP_022239001.1"/>
    </source>
</evidence>
<dbReference type="InterPro" id="IPR000742">
    <property type="entry name" value="EGF"/>
</dbReference>
<comment type="subcellular location">
    <subcellularLocation>
        <location evidence="2">Cell membrane</location>
    </subcellularLocation>
    <subcellularLocation>
        <location evidence="1">Membrane</location>
        <topology evidence="1">Single-pass membrane protein</topology>
    </subcellularLocation>
</comment>
<dbReference type="PANTHER" id="PTHR11219">
    <property type="entry name" value="TENEURIN AND N-ACETYLGLUCOSAMINE-1-PHOSPHODIESTER ALPHA-N-ACETYLGLUCOSAMINIDASE"/>
    <property type="match status" value="1"/>
</dbReference>
<feature type="compositionally biased region" description="Low complexity" evidence="12">
    <location>
        <begin position="75"/>
        <end position="84"/>
    </location>
</feature>
<dbReference type="Pfam" id="PF25023">
    <property type="entry name" value="TEN_YD-shell"/>
    <property type="match status" value="1"/>
</dbReference>
<dbReference type="NCBIfam" id="TIGR03696">
    <property type="entry name" value="Rhs_assc_core"/>
    <property type="match status" value="1"/>
</dbReference>
<evidence type="ECO:0000256" key="4">
    <source>
        <dbReference type="ARBA" id="ARBA00022475"/>
    </source>
</evidence>
<keyword evidence="6 13" id="KW-0812">Transmembrane</keyword>
<keyword evidence="10 11" id="KW-1015">Disulfide bond</keyword>
<dbReference type="Proteomes" id="UP000694941">
    <property type="component" value="Unplaced"/>
</dbReference>
<comment type="caution">
    <text evidence="11">Lacks conserved residue(s) required for the propagation of feature annotation.</text>
</comment>
<dbReference type="Gene3D" id="2.10.25.10">
    <property type="entry name" value="Laminin"/>
    <property type="match status" value="5"/>
</dbReference>
<evidence type="ECO:0000256" key="6">
    <source>
        <dbReference type="ARBA" id="ARBA00022692"/>
    </source>
</evidence>
<dbReference type="InterPro" id="IPR011042">
    <property type="entry name" value="6-blade_b-propeller_TolB-like"/>
</dbReference>
<evidence type="ECO:0000256" key="10">
    <source>
        <dbReference type="ARBA" id="ARBA00023157"/>
    </source>
</evidence>
<keyword evidence="8 13" id="KW-1133">Transmembrane helix</keyword>
<dbReference type="InterPro" id="IPR028916">
    <property type="entry name" value="Tox-GHH_dom"/>
</dbReference>
<sequence>MDKNTRLNRQGSRLRRQEWQDYSSSENEELDPQKDYCYREDHTHQYEDPRSVGDPRKQVADRGRGQGSSSGTGSSGRSYSTHSSLELLTGRNYGGVSGSEGEMERENRYGQGTGKGNNALIPQGKQPLQYPAYASLPRKGPRSGAGSVREQQQPTTHVDPVLNPPETANPIGRLSFSLRRGASSSSTSDNNSDATYTDSEPMTRRRGRLEGKNVFRDSPPEPAPPVIPPRSIPSVHHVEALGMRPRLGYLESECESEPPYLPTMLPSGLSAYTSQDLVENNFYLLLKTSIRSVIVNGILSRIYTQPQNPLRTDLLCNNVPVTAVPSGGTNNVPTTSSGPTYSNPLPVFCGTPNSTTGPMVPVTNCVNPQLIQASTSHNAKRPPFSATSAFTSATISSSRFHFRKSCSHRCSWKMATIVLILVTIVLTATMAYFAATSILMVSPESNKPCIVVDDGERSQSMVNFITPASKGNIGYYPSPCLSIPSDVAYYSQIGLDSSLSKRLDSRHSWTVWFNQTKSAWVRFNLTAPRSAKLALFARRNFPPSLTMYDLFEIINPEQTRSYRRAAVQLEEVNFLHYLEPGPWYISIINDDQKEATTVAFHPSVANDVPTTCPNNCNRNGNCQLGKCHCFPGYIGHDCADNVCPVLCNNHGRYVHGTCRCDKGWKGAECNVPAGECEVPDCNRRGKCIEGICTCEPGHKGQYCEEVDCEDPTCSNHGVCVKGQCWCKIGWRGVNCSQADDRLSRCFPDCSAHGVYDLDSETCMCFEHWTGTDCSKATCNLDCGPHGRCEEGRCQCEKGWTGLHCEERTCDQRCLDHGQCNNGTCICIQGWMGRHCSLDGCPKSCHSHGHCVRQEDTWLCQCDLGWGGKDCGVPQEINCRDEKDNDGDGLTDCADSECCNHEGCKDNVLCMSSPDPLDILLRKQPPAVTASFYQKMKFLIDEDSVQNYPHRDEFSESRVSVIRGRVVSKQGDGLTGVRVGVAAGHHFGFTLTRRDGWFDILVNGGGAVTLEFQRSHFHPIKRTIMVPWNDIVVMETVVMSVTLEDNSSGGSQDQQDPCLAHDYDVMKPIVYQTWRPGSQGGCTEKSVLVAETQVLQETVNIPGSDLHLVYHSSHAQGYLSTIHLQLTPSKVPETLRLVILRIVVEGILFEKTFEADPHIKYTYAWNKRNIYKQKVFGLTTARVFVGYKYHTCQGVVWTAQAITIRGYDMDVSELGGWNLDIHHRYNFHEGVLQKGDGSTIYFRQQPRVISVLMGTGQQRPLLCPECNGMARENKLLAPVALTSGPDGSVYVGDFNLVRRINPLGQVYTLLRMRTTEVSYEYHLTLSPTDGHLYISDAERHQILRVRSLDKVEDADSNFEAVVGSGKRCLPGDKQNCGDEGPAIEARLSYPKGMAVAVDSTLYLFSFRDGSCSRQYLIFIFFQGVQLRWPTELAINPLDGALYFIDDHMVLKLTKDKRVMVVAGKPVYCKTNTHQNLKSRMTTETTLGSLISFAFGPNGVMYIAEGVNHNAHRIRMVTPDGEILHFAGKDRTCSCAWQNCTCEFKENSLAMETKLFAVSSLTVTSDNVVHIADQGSLRILTAVPYLPQPSDKLEFNIAYPDNHEIYVFNKYGQHIKTKSVLTGKTKYTFLYNVNTSYGKLTAVTDASGNKVAFLRDSGNSLHTIETARGLKCSVQVTKKGLLEILVDPDRLQTYFDYDSTGLLTSRSDGAGRTFFYVYDENGRLSRVIKPSGRMTSLEFDLGPEGASVKSEDSDGTNHVMVTVKGQKVINKLGGAPFQATLHQDRSIEVETPWDQGVIWETSPHQALQEILPIQAGMFPIPVRQITFWGIEPANTLEWHYDVKYDRNDKVESQNPVTAVTAVKRILLVNGVHFFTVEYDWEAGREIVYNSSRRPFLMVQYDSSSRPIKWLPTDTRRALLVSYDRLGRLSGWRQDPLEEKFEYDRMGHLSEITYANNNVLRYTYDGQTRPEKVILPSGRTFIYRYDQNGGLKEIITPKESLHTFLAHASIGFYKLYYTPPGNNGKFVTHFNDFQLPVLVIYPGDKGRVAYRYNNQSLLTAIIFGGGKIEKNYTVSGFVESEAWSNGYVEVKNEYVYEGALLLQCRYVYRSNFSLNSTVFYYEYDNHFRVKRISARIDNLQIPTVDFAFSSITGSFKQIGGFKIFEANGNKTIISDDVASFTREVDALHRVRHMSLLVMGKEVYKVVLHYNDRDLVSQAEYFIKQSEDPSKTNILNYSYDSDGQLKEVKSDEEWRFAYDSNGNLITINYNRNRIDILHDTEDRIVSFGETSYVVDGRGFVIERGEEHFSYNTKGQLLSVHRLLRYHVDYYYDARGRLAARKDSLGNVTQFFYTDIQRLHLPTYVYNNNDGRIISILYDDRNLPIYVALNDEKFYVATDHNGSPLAVFDSKGEILKKIIRGPYGSVLIDNNPTFYLPVDFQGGIRDSLTGLIHFGDRIYDPFAATWMTPDWDGVIQKARDPLSLNLYTFNKNDPINMPRSLPSKLDLKGWIKHQGINLDHLGLAAANVFASVYQSSLPKLNLDIPSVSLVSGYICSISKRLESFAILSNVEKSKVKREQLFESVSPKFSMESVPFGKGIILSRVHGKAIVRSVKEADSIRRNVFTSVFNGSYLLDLHLFMHSMDVFYFVKDSTWRVSEDLNQLQRLGTSINTTVYDGKTEGGKGTHADIRIHTQHAIINIRYGTTPSKERRRLLRHAKKHAVGQRWAHERDMIMLNQESAQRWTEKEKEHIVNSGSVPGYRGDYFHDVEMYPELADDPSNIVFHESKEKSTR</sequence>
<feature type="region of interest" description="Disordered" evidence="12">
    <location>
        <begin position="1"/>
        <end position="232"/>
    </location>
</feature>
<dbReference type="InterPro" id="IPR051216">
    <property type="entry name" value="Teneurin"/>
</dbReference>
<evidence type="ECO:0000313" key="15">
    <source>
        <dbReference type="Proteomes" id="UP000694941"/>
    </source>
</evidence>
<gene>
    <name evidence="16" type="primary">LOC106457388</name>
</gene>
<evidence type="ECO:0000256" key="7">
    <source>
        <dbReference type="ARBA" id="ARBA00022737"/>
    </source>
</evidence>
<evidence type="ECO:0000256" key="13">
    <source>
        <dbReference type="SAM" id="Phobius"/>
    </source>
</evidence>
<evidence type="ECO:0000256" key="9">
    <source>
        <dbReference type="ARBA" id="ARBA00023136"/>
    </source>
</evidence>
<keyword evidence="5 11" id="KW-0245">EGF-like domain</keyword>
<feature type="compositionally biased region" description="Basic and acidic residues" evidence="12">
    <location>
        <begin position="208"/>
        <end position="219"/>
    </location>
</feature>
<dbReference type="Pfam" id="PF25021">
    <property type="entry name" value="TEN_NHL"/>
    <property type="match status" value="2"/>
</dbReference>
<evidence type="ECO:0000256" key="5">
    <source>
        <dbReference type="ARBA" id="ARBA00022536"/>
    </source>
</evidence>
<dbReference type="RefSeq" id="XP_022239001.1">
    <property type="nucleotide sequence ID" value="XM_022383293.1"/>
</dbReference>
<dbReference type="Pfam" id="PF15636">
    <property type="entry name" value="Tox-GHH"/>
    <property type="match status" value="1"/>
</dbReference>
<dbReference type="Gene3D" id="2.120.10.30">
    <property type="entry name" value="TolB, C-terminal domain"/>
    <property type="match status" value="2"/>
</dbReference>
<dbReference type="Pfam" id="PF23093">
    <property type="entry name" value="GBD_Tenm3"/>
    <property type="match status" value="1"/>
</dbReference>
<keyword evidence="7" id="KW-0677">Repeat</keyword>
<evidence type="ECO:0000256" key="8">
    <source>
        <dbReference type="ARBA" id="ARBA00022989"/>
    </source>
</evidence>
<accession>A0ABM1S5U6</accession>
<dbReference type="InterPro" id="IPR057627">
    <property type="entry name" value="FN-plug_TEN1-4"/>
</dbReference>
<evidence type="ECO:0000256" key="2">
    <source>
        <dbReference type="ARBA" id="ARBA00004236"/>
    </source>
</evidence>
<dbReference type="Pfam" id="PF25024">
    <property type="entry name" value="EGF_TEN"/>
    <property type="match status" value="1"/>
</dbReference>
<dbReference type="InterPro" id="IPR057629">
    <property type="entry name" value="Teneurin1-4_GBD"/>
</dbReference>
<dbReference type="Gene3D" id="2.180.10.10">
    <property type="entry name" value="RHS repeat-associated core"/>
    <property type="match status" value="3"/>
</dbReference>
<dbReference type="Pfam" id="PF25020">
    <property type="entry name" value="TTR_TEN1-4"/>
    <property type="match status" value="1"/>
</dbReference>
<dbReference type="SUPFAM" id="SSF101898">
    <property type="entry name" value="NHL repeat"/>
    <property type="match status" value="1"/>
</dbReference>
<evidence type="ECO:0000256" key="11">
    <source>
        <dbReference type="PROSITE-ProRule" id="PRU00076"/>
    </source>
</evidence>
<protein>
    <submittedName>
        <fullName evidence="16">Teneurin-m-like</fullName>
    </submittedName>
</protein>
<dbReference type="InterPro" id="IPR008969">
    <property type="entry name" value="CarboxyPept-like_regulatory"/>
</dbReference>
<dbReference type="Pfam" id="PF24329">
    <property type="entry name" value="FN-plug_TEN1-4"/>
    <property type="match status" value="1"/>
</dbReference>
<comment type="similarity">
    <text evidence="3">Belongs to the tenascin family. Teneurin subfamily.</text>
</comment>
<dbReference type="InterPro" id="IPR056823">
    <property type="entry name" value="TEN-like_YD-shell"/>
</dbReference>
<feature type="compositionally biased region" description="Pro residues" evidence="12">
    <location>
        <begin position="220"/>
        <end position="231"/>
    </location>
</feature>
<name>A0ABM1S5U6_LIMPO</name>
<evidence type="ECO:0000256" key="1">
    <source>
        <dbReference type="ARBA" id="ARBA00004167"/>
    </source>
</evidence>
<keyword evidence="4" id="KW-1003">Cell membrane</keyword>
<feature type="domain" description="EGF-like" evidence="14">
    <location>
        <begin position="836"/>
        <end position="871"/>
    </location>
</feature>
<keyword evidence="15" id="KW-1185">Reference proteome</keyword>
<dbReference type="PROSITE" id="PS01186">
    <property type="entry name" value="EGF_2"/>
    <property type="match status" value="2"/>
</dbReference>
<feature type="compositionally biased region" description="Low complexity" evidence="12">
    <location>
        <begin position="172"/>
        <end position="195"/>
    </location>
</feature>
<feature type="disulfide bond" evidence="11">
    <location>
        <begin position="861"/>
        <end position="870"/>
    </location>
</feature>
<dbReference type="CDD" id="cd00054">
    <property type="entry name" value="EGF_CA"/>
    <property type="match status" value="1"/>
</dbReference>
<evidence type="ECO:0000256" key="12">
    <source>
        <dbReference type="SAM" id="MobiDB-lite"/>
    </source>
</evidence>
<organism evidence="15 16">
    <name type="scientific">Limulus polyphemus</name>
    <name type="common">Atlantic horseshoe crab</name>
    <dbReference type="NCBI Taxonomy" id="6850"/>
    <lineage>
        <taxon>Eukaryota</taxon>
        <taxon>Metazoa</taxon>
        <taxon>Ecdysozoa</taxon>
        <taxon>Arthropoda</taxon>
        <taxon>Chelicerata</taxon>
        <taxon>Merostomata</taxon>
        <taxon>Xiphosura</taxon>
        <taxon>Limulidae</taxon>
        <taxon>Limulus</taxon>
    </lineage>
</organism>
<dbReference type="InterPro" id="IPR022385">
    <property type="entry name" value="Rhs_assc_core"/>
</dbReference>